<dbReference type="RefSeq" id="WP_015009696.1">
    <property type="nucleotide sequence ID" value="NC_018704.1"/>
</dbReference>
<feature type="domain" description="B12-binding" evidence="1">
    <location>
        <begin position="92"/>
        <end position="214"/>
    </location>
</feature>
<dbReference type="InterPro" id="IPR036724">
    <property type="entry name" value="Cobalamin-bd_sf"/>
</dbReference>
<dbReference type="InterPro" id="IPR006158">
    <property type="entry name" value="Cobalamin-bd"/>
</dbReference>
<accession>K0J3D6</accession>
<evidence type="ECO:0000313" key="3">
    <source>
        <dbReference type="Proteomes" id="UP000006294"/>
    </source>
</evidence>
<dbReference type="SUPFAM" id="SSF52242">
    <property type="entry name" value="Cobalamin (vitamin B12)-binding domain"/>
    <property type="match status" value="1"/>
</dbReference>
<dbReference type="KEGG" id="axl:AXY_09590"/>
<dbReference type="EMBL" id="AP012050">
    <property type="protein sequence ID" value="BAM47091.1"/>
    <property type="molecule type" value="Genomic_DNA"/>
</dbReference>
<evidence type="ECO:0000313" key="2">
    <source>
        <dbReference type="EMBL" id="BAM47091.1"/>
    </source>
</evidence>
<dbReference type="Proteomes" id="UP000006294">
    <property type="component" value="Chromosome"/>
</dbReference>
<dbReference type="GO" id="GO:0031419">
    <property type="term" value="F:cobalamin binding"/>
    <property type="evidence" value="ECO:0007669"/>
    <property type="project" value="InterPro"/>
</dbReference>
<dbReference type="AlphaFoldDB" id="K0J3D6"/>
<sequence>MNEYYLKLLHFLQNEDKEKSLSYCMNLLSEKKVTVVELYEQILRPALNNIIAEYSDPDELIWREHVRSSIVRTIIECAYPYVIKEAKQSDTKKSVIVTCPEYEHHELGARIVADFFTIAGYKSVFIGALTPHATLLKAIDIIKPKYLSLSVTNTYHLTTTKSTIEAIKQHIDQELTFLVGGSAFAINPTAHIDVGGDFLLHTYEDIKNLHKEVF</sequence>
<keyword evidence="3" id="KW-1185">Reference proteome</keyword>
<evidence type="ECO:0000259" key="1">
    <source>
        <dbReference type="PROSITE" id="PS51332"/>
    </source>
</evidence>
<dbReference type="GO" id="GO:0046872">
    <property type="term" value="F:metal ion binding"/>
    <property type="evidence" value="ECO:0007669"/>
    <property type="project" value="InterPro"/>
</dbReference>
<dbReference type="STRING" id="698758.AXY_09590"/>
<reference evidence="2 3" key="1">
    <citation type="submission" date="2011-01" db="EMBL/GenBank/DDBJ databases">
        <title>Whole genome sequence of Amphibacillus xylinus NBRC 15112.</title>
        <authorList>
            <person name="Nakazawa H."/>
            <person name="Katano Y."/>
            <person name="Nakamura S."/>
            <person name="Sasagawa M."/>
            <person name="Fukada J."/>
            <person name="Arai T."/>
            <person name="Sasakura N."/>
            <person name="Mochizuki D."/>
            <person name="Hosoyama A."/>
            <person name="Harada K."/>
            <person name="Horikawa H."/>
            <person name="Kato Y."/>
            <person name="Harada T."/>
            <person name="Sasaki K."/>
            <person name="Sekiguchi M."/>
            <person name="Hodoyama M."/>
            <person name="Nishiko R."/>
            <person name="Narita H."/>
            <person name="Hanamaki A."/>
            <person name="Hata C."/>
            <person name="Konno Y."/>
            <person name="Niimura Y."/>
            <person name="Yamazaki S."/>
            <person name="Fujita N."/>
        </authorList>
    </citation>
    <scope>NUCLEOTIDE SEQUENCE [LARGE SCALE GENOMIC DNA]</scope>
    <source>
        <strain evidence="3">ATCC 51415 / DSM 6626 / JCM 7361 / LMG 17667 / NBRC 15112 / Ep01</strain>
    </source>
</reference>
<proteinExistence type="predicted"/>
<dbReference type="eggNOG" id="COG5012">
    <property type="taxonomic scope" value="Bacteria"/>
</dbReference>
<dbReference type="OrthoDB" id="9800334at2"/>
<dbReference type="Gene3D" id="3.40.50.280">
    <property type="entry name" value="Cobalamin-binding domain"/>
    <property type="match status" value="1"/>
</dbReference>
<gene>
    <name evidence="2" type="ordered locus">AXY_09590</name>
</gene>
<dbReference type="PROSITE" id="PS51332">
    <property type="entry name" value="B12_BINDING"/>
    <property type="match status" value="1"/>
</dbReference>
<organism evidence="2 3">
    <name type="scientific">Amphibacillus xylanus (strain ATCC 51415 / DSM 6626 / JCM 7361 / LMG 17667 / NBRC 15112 / Ep01)</name>
    <dbReference type="NCBI Taxonomy" id="698758"/>
    <lineage>
        <taxon>Bacteria</taxon>
        <taxon>Bacillati</taxon>
        <taxon>Bacillota</taxon>
        <taxon>Bacilli</taxon>
        <taxon>Bacillales</taxon>
        <taxon>Bacillaceae</taxon>
        <taxon>Amphibacillus</taxon>
    </lineage>
</organism>
<protein>
    <recommendedName>
        <fullName evidence="1">B12-binding domain-containing protein</fullName>
    </recommendedName>
</protein>
<dbReference type="HOGENOM" id="CLU_064060_1_1_9"/>
<dbReference type="Pfam" id="PF02310">
    <property type="entry name" value="B12-binding"/>
    <property type="match status" value="1"/>
</dbReference>
<name>K0J3D6_AMPXN</name>